<protein>
    <recommendedName>
        <fullName evidence="3">TLDc domain-containing protein</fullName>
    </recommendedName>
</protein>
<accession>M7W0D1</accession>
<evidence type="ECO:0008006" key="3">
    <source>
        <dbReference type="Google" id="ProtNLM"/>
    </source>
</evidence>
<dbReference type="OrthoDB" id="33253at2759"/>
<dbReference type="VEuPathDB" id="AmoebaDB:KM1_119010"/>
<reference evidence="1 2" key="1">
    <citation type="submission" date="2013-01" db="EMBL/GenBank/DDBJ databases">
        <authorList>
            <person name="Inman J."/>
            <person name="Zafar N."/>
            <person name="Lorenzi H."/>
            <person name="Caler E."/>
        </authorList>
    </citation>
    <scope>NUCLEOTIDE SEQUENCE [LARGE SCALE GENOMIC DNA]</scope>
    <source>
        <strain evidence="1 2">HM-3:IMSS</strain>
    </source>
</reference>
<sequence>MKRMMKFDIEQPEYAFILYGQSRNSWLCKFGSNDIWVFKENNKGQSSCRQSSFEYKGIENALCGGDKFTPKRIVVIQMK</sequence>
<dbReference type="EMBL" id="KB638137">
    <property type="protein sequence ID" value="EMS13692.1"/>
    <property type="molecule type" value="Genomic_DNA"/>
</dbReference>
<dbReference type="Proteomes" id="UP000030780">
    <property type="component" value="Unassembled WGS sequence"/>
</dbReference>
<evidence type="ECO:0000313" key="2">
    <source>
        <dbReference type="Proteomes" id="UP000030780"/>
    </source>
</evidence>
<proteinExistence type="predicted"/>
<organism evidence="1 2">
    <name type="scientific">Entamoeba histolytica HM-3:IMSS</name>
    <dbReference type="NCBI Taxonomy" id="885315"/>
    <lineage>
        <taxon>Eukaryota</taxon>
        <taxon>Amoebozoa</taxon>
        <taxon>Evosea</taxon>
        <taxon>Archamoebae</taxon>
        <taxon>Mastigamoebida</taxon>
        <taxon>Entamoebidae</taxon>
        <taxon>Entamoeba</taxon>
    </lineage>
</organism>
<dbReference type="AlphaFoldDB" id="M7W0D1"/>
<name>M7W0D1_ENTHI</name>
<evidence type="ECO:0000313" key="1">
    <source>
        <dbReference type="EMBL" id="EMS13692.1"/>
    </source>
</evidence>
<gene>
    <name evidence="1" type="ORF">KM1_119010</name>
</gene>